<dbReference type="OrthoDB" id="9897659at2"/>
<proteinExistence type="predicted"/>
<dbReference type="RefSeq" id="WP_146414613.1">
    <property type="nucleotide sequence ID" value="NZ_SJPZ01000002.1"/>
</dbReference>
<evidence type="ECO:0000313" key="1">
    <source>
        <dbReference type="EMBL" id="TWU61823.1"/>
    </source>
</evidence>
<gene>
    <name evidence="1" type="ORF">V7x_35120</name>
</gene>
<dbReference type="Proteomes" id="UP000316476">
    <property type="component" value="Unassembled WGS sequence"/>
</dbReference>
<comment type="caution">
    <text evidence="1">The sequence shown here is derived from an EMBL/GenBank/DDBJ whole genome shotgun (WGS) entry which is preliminary data.</text>
</comment>
<reference evidence="1 2" key="1">
    <citation type="submission" date="2019-02" db="EMBL/GenBank/DDBJ databases">
        <title>Deep-cultivation of Planctomycetes and their phenomic and genomic characterization uncovers novel biology.</title>
        <authorList>
            <person name="Wiegand S."/>
            <person name="Jogler M."/>
            <person name="Boedeker C."/>
            <person name="Pinto D."/>
            <person name="Vollmers J."/>
            <person name="Rivas-Marin E."/>
            <person name="Kohn T."/>
            <person name="Peeters S.H."/>
            <person name="Heuer A."/>
            <person name="Rast P."/>
            <person name="Oberbeckmann S."/>
            <person name="Bunk B."/>
            <person name="Jeske O."/>
            <person name="Meyerdierks A."/>
            <person name="Storesund J.E."/>
            <person name="Kallscheuer N."/>
            <person name="Luecker S."/>
            <person name="Lage O.M."/>
            <person name="Pohl T."/>
            <person name="Merkel B.J."/>
            <person name="Hornburger P."/>
            <person name="Mueller R.-W."/>
            <person name="Bruemmer F."/>
            <person name="Labrenz M."/>
            <person name="Spormann A.M."/>
            <person name="Op Den Camp H."/>
            <person name="Overmann J."/>
            <person name="Amann R."/>
            <person name="Jetten M.S.M."/>
            <person name="Mascher T."/>
            <person name="Medema M.H."/>
            <person name="Devos D.P."/>
            <person name="Kaster A.-K."/>
            <person name="Ovreas L."/>
            <person name="Rohde M."/>
            <person name="Galperin M.Y."/>
            <person name="Jogler C."/>
        </authorList>
    </citation>
    <scope>NUCLEOTIDE SEQUENCE [LARGE SCALE GENOMIC DNA]</scope>
    <source>
        <strain evidence="1 2">V7</strain>
    </source>
</reference>
<name>A0A5C6FN71_9PLAN</name>
<dbReference type="AlphaFoldDB" id="A0A5C6FN71"/>
<protein>
    <submittedName>
        <fullName evidence="1">Uncharacterized protein</fullName>
    </submittedName>
</protein>
<sequence>MPSIPMFSRHVSGNVMAGLGGGVNATESLDMIGLAIAPVLSNGLVRGHGDVIRGGQHRVDKTRFLGRPCAVLCIARC</sequence>
<evidence type="ECO:0000313" key="2">
    <source>
        <dbReference type="Proteomes" id="UP000316476"/>
    </source>
</evidence>
<dbReference type="EMBL" id="SJPZ01000002">
    <property type="protein sequence ID" value="TWU61823.1"/>
    <property type="molecule type" value="Genomic_DNA"/>
</dbReference>
<organism evidence="1 2">
    <name type="scientific">Crateriforma conspicua</name>
    <dbReference type="NCBI Taxonomy" id="2527996"/>
    <lineage>
        <taxon>Bacteria</taxon>
        <taxon>Pseudomonadati</taxon>
        <taxon>Planctomycetota</taxon>
        <taxon>Planctomycetia</taxon>
        <taxon>Planctomycetales</taxon>
        <taxon>Planctomycetaceae</taxon>
        <taxon>Crateriforma</taxon>
    </lineage>
</organism>
<accession>A0A5C6FN71</accession>